<feature type="domain" description="Integrase zinc-binding" evidence="8">
    <location>
        <begin position="212"/>
        <end position="261"/>
    </location>
</feature>
<dbReference type="FunFam" id="3.10.20.370:FF:000001">
    <property type="entry name" value="Retrovirus-related Pol polyprotein from transposon 17.6-like protein"/>
    <property type="match status" value="1"/>
</dbReference>
<dbReference type="InterPro" id="IPR012337">
    <property type="entry name" value="RNaseH-like_sf"/>
</dbReference>
<dbReference type="GO" id="GO:0004519">
    <property type="term" value="F:endonuclease activity"/>
    <property type="evidence" value="ECO:0007669"/>
    <property type="project" value="UniProtKB-KW"/>
</dbReference>
<dbReference type="CDD" id="cd09274">
    <property type="entry name" value="RNase_HI_RT_Ty3"/>
    <property type="match status" value="1"/>
</dbReference>
<keyword evidence="5" id="KW-0695">RNA-directed DNA polymerase</keyword>
<protein>
    <recommendedName>
        <fullName evidence="1">RNA-directed DNA polymerase</fullName>
        <ecNumber evidence="1">2.7.7.49</ecNumber>
    </recommendedName>
</protein>
<evidence type="ECO:0000256" key="6">
    <source>
        <dbReference type="ARBA" id="ARBA00023268"/>
    </source>
</evidence>
<keyword evidence="6" id="KW-0511">Multifunctional enzyme</keyword>
<dbReference type="Pfam" id="PF17919">
    <property type="entry name" value="RT_RNaseH_2"/>
    <property type="match status" value="1"/>
</dbReference>
<proteinExistence type="predicted"/>
<evidence type="ECO:0000256" key="2">
    <source>
        <dbReference type="ARBA" id="ARBA00022695"/>
    </source>
</evidence>
<dbReference type="PANTHER" id="PTHR37984:SF5">
    <property type="entry name" value="PROTEIN NYNRIN-LIKE"/>
    <property type="match status" value="1"/>
</dbReference>
<dbReference type="InterPro" id="IPR041588">
    <property type="entry name" value="Integrase_H2C2"/>
</dbReference>
<dbReference type="InterPro" id="IPR043502">
    <property type="entry name" value="DNA/RNA_pol_sf"/>
</dbReference>
<organism evidence="9 10">
    <name type="scientific">Trichonephila clavipes</name>
    <name type="common">Golden silk orbweaver</name>
    <name type="synonym">Nephila clavipes</name>
    <dbReference type="NCBI Taxonomy" id="2585209"/>
    <lineage>
        <taxon>Eukaryota</taxon>
        <taxon>Metazoa</taxon>
        <taxon>Ecdysozoa</taxon>
        <taxon>Arthropoda</taxon>
        <taxon>Chelicerata</taxon>
        <taxon>Arachnida</taxon>
        <taxon>Araneae</taxon>
        <taxon>Araneomorphae</taxon>
        <taxon>Entelegynae</taxon>
        <taxon>Araneoidea</taxon>
        <taxon>Nephilidae</taxon>
        <taxon>Trichonephila</taxon>
    </lineage>
</organism>
<dbReference type="SUPFAM" id="SSF53098">
    <property type="entry name" value="Ribonuclease H-like"/>
    <property type="match status" value="1"/>
</dbReference>
<name>A0A8X6S211_TRICX</name>
<dbReference type="GO" id="GO:0042575">
    <property type="term" value="C:DNA polymerase complex"/>
    <property type="evidence" value="ECO:0007669"/>
    <property type="project" value="UniProtKB-ARBA"/>
</dbReference>
<keyword evidence="2" id="KW-0548">Nucleotidyltransferase</keyword>
<evidence type="ECO:0000259" key="7">
    <source>
        <dbReference type="Pfam" id="PF17919"/>
    </source>
</evidence>
<evidence type="ECO:0000256" key="3">
    <source>
        <dbReference type="ARBA" id="ARBA00022722"/>
    </source>
</evidence>
<evidence type="ECO:0000256" key="1">
    <source>
        <dbReference type="ARBA" id="ARBA00012493"/>
    </source>
</evidence>
<dbReference type="InterPro" id="IPR050951">
    <property type="entry name" value="Retrovirus_Pol_polyprotein"/>
</dbReference>
<keyword evidence="2" id="KW-0808">Transferase</keyword>
<sequence length="381" mass="44543">MLLKKDAKFIWTDECQNAFEKLKESLITKPVLHLYDPDLTCHVFVDISQKSVGAVLKQLDASNVLHPIAYHSITLREYEKNYAITELECLAIIDALDKFYYYLHDQKFIIHTDHAALVWLKSVKNLRGRLFRWSLKLSMYDNEIKYLKGSTNIEADMLSRHPVAHHLQHSSHLLDINEVKTHRKNDNLCGPKYHEIKDVIGIKKKILHKIVIPFSLRLKLLNQAHEQFGHPGVQKMLNLISLQYYWLNITTDISEFVKHCMVSHHPQTNGKNERVNQSLVTRLKCKVNASSTKIPWTKLLYQVYNEYNSTPHSITKYPPAYLLFGLLPYQSPIDQNNYYEPVDEARELAFSMIILPIDYHTKNKIRSDVRCFEKNSTQMIL</sequence>
<keyword evidence="4" id="KW-0255">Endonuclease</keyword>
<dbReference type="AlphaFoldDB" id="A0A8X6S211"/>
<comment type="caution">
    <text evidence="9">The sequence shown here is derived from an EMBL/GenBank/DDBJ whole genome shotgun (WGS) entry which is preliminary data.</text>
</comment>
<evidence type="ECO:0000313" key="9">
    <source>
        <dbReference type="EMBL" id="GFY03120.1"/>
    </source>
</evidence>
<evidence type="ECO:0000313" key="10">
    <source>
        <dbReference type="Proteomes" id="UP000887159"/>
    </source>
</evidence>
<dbReference type="FunFam" id="1.10.340.70:FF:000001">
    <property type="entry name" value="Retrovirus-related Pol polyprotein from transposon gypsy-like Protein"/>
    <property type="match status" value="1"/>
</dbReference>
<dbReference type="PANTHER" id="PTHR37984">
    <property type="entry name" value="PROTEIN CBG26694"/>
    <property type="match status" value="1"/>
</dbReference>
<dbReference type="EMBL" id="BMAU01021234">
    <property type="protein sequence ID" value="GFY03120.1"/>
    <property type="molecule type" value="Genomic_DNA"/>
</dbReference>
<dbReference type="Gene3D" id="3.30.70.270">
    <property type="match status" value="1"/>
</dbReference>
<evidence type="ECO:0000256" key="4">
    <source>
        <dbReference type="ARBA" id="ARBA00022759"/>
    </source>
</evidence>
<gene>
    <name evidence="9" type="primary">TY3B-G</name>
    <name evidence="9" type="ORF">TNCV_981251</name>
</gene>
<dbReference type="GO" id="GO:0003964">
    <property type="term" value="F:RNA-directed DNA polymerase activity"/>
    <property type="evidence" value="ECO:0007669"/>
    <property type="project" value="UniProtKB-KW"/>
</dbReference>
<evidence type="ECO:0000259" key="8">
    <source>
        <dbReference type="Pfam" id="PF17921"/>
    </source>
</evidence>
<accession>A0A8X6S211</accession>
<dbReference type="Pfam" id="PF17921">
    <property type="entry name" value="Integrase_H2C2"/>
    <property type="match status" value="1"/>
</dbReference>
<dbReference type="EC" id="2.7.7.49" evidence="1"/>
<keyword evidence="4" id="KW-0378">Hydrolase</keyword>
<dbReference type="InterPro" id="IPR041577">
    <property type="entry name" value="RT_RNaseH_2"/>
</dbReference>
<evidence type="ECO:0000256" key="5">
    <source>
        <dbReference type="ARBA" id="ARBA00022918"/>
    </source>
</evidence>
<dbReference type="Gene3D" id="1.10.340.70">
    <property type="match status" value="1"/>
</dbReference>
<keyword evidence="10" id="KW-1185">Reference proteome</keyword>
<dbReference type="InterPro" id="IPR043128">
    <property type="entry name" value="Rev_trsase/Diguanyl_cyclase"/>
</dbReference>
<dbReference type="Proteomes" id="UP000887159">
    <property type="component" value="Unassembled WGS sequence"/>
</dbReference>
<dbReference type="SUPFAM" id="SSF56672">
    <property type="entry name" value="DNA/RNA polymerases"/>
    <property type="match status" value="1"/>
</dbReference>
<reference evidence="9" key="1">
    <citation type="submission" date="2020-08" db="EMBL/GenBank/DDBJ databases">
        <title>Multicomponent nature underlies the extraordinary mechanical properties of spider dragline silk.</title>
        <authorList>
            <person name="Kono N."/>
            <person name="Nakamura H."/>
            <person name="Mori M."/>
            <person name="Yoshida Y."/>
            <person name="Ohtoshi R."/>
            <person name="Malay A.D."/>
            <person name="Moran D.A.P."/>
            <person name="Tomita M."/>
            <person name="Numata K."/>
            <person name="Arakawa K."/>
        </authorList>
    </citation>
    <scope>NUCLEOTIDE SEQUENCE</scope>
</reference>
<keyword evidence="3" id="KW-0540">Nuclease</keyword>
<feature type="domain" description="Reverse transcriptase/retrotransposon-derived protein RNase H-like" evidence="7">
    <location>
        <begin position="11"/>
        <end position="110"/>
    </location>
</feature>